<dbReference type="Proteomes" id="UP000198773">
    <property type="component" value="Unassembled WGS sequence"/>
</dbReference>
<dbReference type="SUPFAM" id="SSF53850">
    <property type="entry name" value="Periplasmic binding protein-like II"/>
    <property type="match status" value="1"/>
</dbReference>
<reference evidence="2 3" key="1">
    <citation type="submission" date="2016-10" db="EMBL/GenBank/DDBJ databases">
        <authorList>
            <person name="de Groot N.N."/>
        </authorList>
    </citation>
    <scope>NUCLEOTIDE SEQUENCE [LARGE SCALE GENOMIC DNA]</scope>
    <source>
        <strain evidence="2 3">CGMCC 1.3430</strain>
    </source>
</reference>
<sequence>MQDDKAADRTVFSFTCIQIQLATGGLWSCLEFWYRCSMFKYLFLVFVLFFSLSSQAVQVIAHPSVELKQLSPAQLRALFSMRQTQWPDGSAVRVFVLSSDHPLHQNFCKEQLRMFPYQLDNIWNRLSFSGIGTRPQLVSSEQELLQMIQLTPGSIGYSSISAEDTGVRIIEIL</sequence>
<dbReference type="EMBL" id="FNRM01000003">
    <property type="protein sequence ID" value="SEA45900.1"/>
    <property type="molecule type" value="Genomic_DNA"/>
</dbReference>
<proteinExistence type="predicted"/>
<gene>
    <name evidence="2" type="ORF">SAMN04488051_103291</name>
</gene>
<protein>
    <recommendedName>
        <fullName evidence="4">PBP superfamily domain-containing protein</fullName>
    </recommendedName>
</protein>
<dbReference type="AlphaFoldDB" id="A0A1H4BCP4"/>
<feature type="transmembrane region" description="Helical" evidence="1">
    <location>
        <begin position="12"/>
        <end position="34"/>
    </location>
</feature>
<dbReference type="STRING" id="152573.SAMN04488051_103291"/>
<evidence type="ECO:0000313" key="2">
    <source>
        <dbReference type="EMBL" id="SEA45900.1"/>
    </source>
</evidence>
<dbReference type="Gene3D" id="3.40.190.10">
    <property type="entry name" value="Periplasmic binding protein-like II"/>
    <property type="match status" value="1"/>
</dbReference>
<keyword evidence="3" id="KW-1185">Reference proteome</keyword>
<organism evidence="2 3">
    <name type="scientific">Alkalimonas amylolytica</name>
    <dbReference type="NCBI Taxonomy" id="152573"/>
    <lineage>
        <taxon>Bacteria</taxon>
        <taxon>Pseudomonadati</taxon>
        <taxon>Pseudomonadota</taxon>
        <taxon>Gammaproteobacteria</taxon>
        <taxon>Alkalimonas</taxon>
    </lineage>
</organism>
<keyword evidence="1" id="KW-0472">Membrane</keyword>
<feature type="transmembrane region" description="Helical" evidence="1">
    <location>
        <begin position="41"/>
        <end position="61"/>
    </location>
</feature>
<keyword evidence="1" id="KW-0812">Transmembrane</keyword>
<accession>A0A1H4BCP4</accession>
<keyword evidence="1" id="KW-1133">Transmembrane helix</keyword>
<evidence type="ECO:0008006" key="4">
    <source>
        <dbReference type="Google" id="ProtNLM"/>
    </source>
</evidence>
<evidence type="ECO:0000313" key="3">
    <source>
        <dbReference type="Proteomes" id="UP000198773"/>
    </source>
</evidence>
<evidence type="ECO:0000256" key="1">
    <source>
        <dbReference type="SAM" id="Phobius"/>
    </source>
</evidence>
<name>A0A1H4BCP4_ALKAM</name>